<gene>
    <name evidence="2" type="ORF">CSUB01_11321</name>
</gene>
<organism evidence="2 3">
    <name type="scientific">Colletotrichum sublineola</name>
    <name type="common">Sorghum anthracnose fungus</name>
    <dbReference type="NCBI Taxonomy" id="1173701"/>
    <lineage>
        <taxon>Eukaryota</taxon>
        <taxon>Fungi</taxon>
        <taxon>Dikarya</taxon>
        <taxon>Ascomycota</taxon>
        <taxon>Pezizomycotina</taxon>
        <taxon>Sordariomycetes</taxon>
        <taxon>Hypocreomycetidae</taxon>
        <taxon>Glomerellales</taxon>
        <taxon>Glomerellaceae</taxon>
        <taxon>Colletotrichum</taxon>
        <taxon>Colletotrichum graminicola species complex</taxon>
    </lineage>
</organism>
<keyword evidence="3" id="KW-1185">Reference proteome</keyword>
<dbReference type="Proteomes" id="UP000027238">
    <property type="component" value="Unassembled WGS sequence"/>
</dbReference>
<reference evidence="3" key="1">
    <citation type="journal article" date="2014" name="Genome Announc.">
        <title>Draft genome sequence of Colletotrichum sublineola, a destructive pathogen of cultivated sorghum.</title>
        <authorList>
            <person name="Baroncelli R."/>
            <person name="Sanz-Martin J.M."/>
            <person name="Rech G.E."/>
            <person name="Sukno S.A."/>
            <person name="Thon M.R."/>
        </authorList>
    </citation>
    <scope>NUCLEOTIDE SEQUENCE [LARGE SCALE GENOMIC DNA]</scope>
    <source>
        <strain evidence="3">TX430BB</strain>
    </source>
</reference>
<name>A0A066XVA8_COLSU</name>
<evidence type="ECO:0000313" key="3">
    <source>
        <dbReference type="Proteomes" id="UP000027238"/>
    </source>
</evidence>
<proteinExistence type="predicted"/>
<feature type="region of interest" description="Disordered" evidence="1">
    <location>
        <begin position="1"/>
        <end position="39"/>
    </location>
</feature>
<dbReference type="HOGENOM" id="CLU_2072999_0_0_1"/>
<evidence type="ECO:0000256" key="1">
    <source>
        <dbReference type="SAM" id="MobiDB-lite"/>
    </source>
</evidence>
<dbReference type="EMBL" id="JMSE01000438">
    <property type="protein sequence ID" value="KDN69910.1"/>
    <property type="molecule type" value="Genomic_DNA"/>
</dbReference>
<feature type="compositionally biased region" description="Low complexity" evidence="1">
    <location>
        <begin position="1"/>
        <end position="27"/>
    </location>
</feature>
<accession>A0A066XVA8</accession>
<comment type="caution">
    <text evidence="2">The sequence shown here is derived from an EMBL/GenBank/DDBJ whole genome shotgun (WGS) entry which is preliminary data.</text>
</comment>
<protein>
    <submittedName>
        <fullName evidence="2">Uncharacterized protein</fullName>
    </submittedName>
</protein>
<dbReference type="AlphaFoldDB" id="A0A066XVA8"/>
<sequence>MVYGGPPSTSSRSSPTPAPRWNSTPRASPTPAPPSVDTLPSCAAADPRIKACVSLDPYLAHLNRNLRGRLAVGRRHAHAVIGGGYHERIHCSVLMSGAAQLLFLEKGHVYLLCTKGEQ</sequence>
<evidence type="ECO:0000313" key="2">
    <source>
        <dbReference type="EMBL" id="KDN69910.1"/>
    </source>
</evidence>